<feature type="domain" description="TniQ" evidence="1">
    <location>
        <begin position="10"/>
        <end position="140"/>
    </location>
</feature>
<dbReference type="AlphaFoldDB" id="A0AAW8NZP3"/>
<dbReference type="EMBL" id="JAVLSH010000002">
    <property type="protein sequence ID" value="MDR9759435.1"/>
    <property type="molecule type" value="Genomic_DNA"/>
</dbReference>
<protein>
    <submittedName>
        <fullName evidence="2">TniQ family protein</fullName>
    </submittedName>
</protein>
<comment type="caution">
    <text evidence="2">The sequence shown here is derived from an EMBL/GenBank/DDBJ whole genome shotgun (WGS) entry which is preliminary data.</text>
</comment>
<evidence type="ECO:0000313" key="3">
    <source>
        <dbReference type="Proteomes" id="UP001269402"/>
    </source>
</evidence>
<name>A0AAW8NZP3_9HYPH</name>
<dbReference type="Proteomes" id="UP001269402">
    <property type="component" value="Unassembled WGS sequence"/>
</dbReference>
<dbReference type="Pfam" id="PF06527">
    <property type="entry name" value="TniQ"/>
    <property type="match status" value="1"/>
</dbReference>
<organism evidence="2 3">
    <name type="scientific">Rhizobium redzepovicii</name>
    <dbReference type="NCBI Taxonomy" id="2867518"/>
    <lineage>
        <taxon>Bacteria</taxon>
        <taxon>Pseudomonadati</taxon>
        <taxon>Pseudomonadota</taxon>
        <taxon>Alphaproteobacteria</taxon>
        <taxon>Hyphomicrobiales</taxon>
        <taxon>Rhizobiaceae</taxon>
        <taxon>Rhizobium/Agrobacterium group</taxon>
        <taxon>Rhizobium</taxon>
    </lineage>
</organism>
<evidence type="ECO:0000259" key="1">
    <source>
        <dbReference type="Pfam" id="PF06527"/>
    </source>
</evidence>
<dbReference type="RefSeq" id="WP_310807163.1">
    <property type="nucleotide sequence ID" value="NZ_JAVLSH010000002.1"/>
</dbReference>
<evidence type="ECO:0000313" key="2">
    <source>
        <dbReference type="EMBL" id="MDR9759435.1"/>
    </source>
</evidence>
<sequence>MALRNVVDYRAGEARLGLTSRLSMANGFLSMRDFVAITGTSPHAINVGEPAAVAMLSEWSGFDAPLLSSWAIGTLQVGATWRLGSALMSRDMRPGYTHRYCPKCVVGDLAYGTGPTHLRPFMRVLWTTRAILNCPEHGCPIQEARTDVHHAGDFAWFVARHLPQIEAEARDARVSSSFEVDKYVAARLHDTPTNTFLDSLETYVAVDLCRNLGRFQQANSIDGELPAVALTDIERGYVIASQGPSRIETVVADVISLRKPSAGEFQSVFGSLREWLLRNYKREEFAGVVNLFQDIAERYLPIGSEETFVLPTSRRFLHSVRSASIEYNMMEDRVYNLVVQAGLAEPSELTSGRIYFDADRGHEVLTAALETLTTSEIATIFGTDIDTVRLMLDANLMPRVEAFGNSRIYSRVRKQDVDAFLEKLAVDIAQNSELASLDDLGNACRVARCKKYEIFELALDGELPSLRRSPESGLLCCYLVDPAELRAGIKAKRRRTANEKRHDETSTLFAGNQLLYWTEVSRRLRASGSTGLTLLKLGFLQGVDAVCPTTWLKKKYVTLKSLEAFERAHVSLWSLAAQRGISPRRLRRELDAKGIRPIFDQTVAASRPSLFYRKKDVRDFLQ</sequence>
<reference evidence="3" key="1">
    <citation type="submission" date="2023-07" db="EMBL/GenBank/DDBJ databases">
        <title>Genomic characterization of faba bean (Vicia faba) microsymbionts in Mexican soils.</title>
        <authorList>
            <person name="Rivera Orduna F.N."/>
            <person name="Guevara-Luna J."/>
            <person name="Yan J."/>
            <person name="Arroyo-Herrera I."/>
            <person name="Li Y."/>
            <person name="Vasquez-Murrieta M.S."/>
            <person name="Wang E.T."/>
        </authorList>
    </citation>
    <scope>NUCLEOTIDE SEQUENCE [LARGE SCALE GENOMIC DNA]</scope>
    <source>
        <strain evidence="3">CH6</strain>
    </source>
</reference>
<gene>
    <name evidence="2" type="ORF">RJJ37_07280</name>
</gene>
<accession>A0AAW8NZP3</accession>
<proteinExistence type="predicted"/>
<keyword evidence="3" id="KW-1185">Reference proteome</keyword>
<dbReference type="InterPro" id="IPR009492">
    <property type="entry name" value="TniQ"/>
</dbReference>